<feature type="compositionally biased region" description="Basic and acidic residues" evidence="1">
    <location>
        <begin position="298"/>
        <end position="313"/>
    </location>
</feature>
<feature type="compositionally biased region" description="Basic residues" evidence="1">
    <location>
        <begin position="315"/>
        <end position="324"/>
    </location>
</feature>
<sequence>MCNLHPARFFCKCVWEKRPSDSFQHIGYEGLWAFEETMCDTAKATTKTAGREIYCRPENCKQLPFTIVWKDMFCPSKTSSGTCRGHLQPDLNLDVIINLRYRYIGRGPLLFRHALGGMGYVAGAPTGQRPLPNMFNPLPNLSPLSLQPGTTKDPFGPMLDYDGMPLLTSPLPSMEAFANTRFSASPPQSRHLQNTGSQASSPANSSHSKGHKELINQTQQEEPKKAGDNKTMKRKQEQARQNELRKQKRAEETAAQSIARREQNLKVKKKWTEKQLANETPDQVIARKEKQKARASAAHKEKTKTETVEESIQRRNARNQRDRRRKEETRKKAHQNGSSTEKKPNSPGKKKPTLGQPLPRVGMRDEELGGASGTDWNFYSPGEQVRAEKRTAEWRKKKEAVK</sequence>
<name>A0A6A5U6D1_9PLEO</name>
<protein>
    <submittedName>
        <fullName evidence="2">Uncharacterized protein</fullName>
    </submittedName>
</protein>
<proteinExistence type="predicted"/>
<feature type="region of interest" description="Disordered" evidence="1">
    <location>
        <begin position="183"/>
        <end position="402"/>
    </location>
</feature>
<dbReference type="Proteomes" id="UP000800035">
    <property type="component" value="Unassembled WGS sequence"/>
</dbReference>
<reference evidence="2" key="1">
    <citation type="journal article" date="2020" name="Stud. Mycol.">
        <title>101 Dothideomycetes genomes: a test case for predicting lifestyles and emergence of pathogens.</title>
        <authorList>
            <person name="Haridas S."/>
            <person name="Albert R."/>
            <person name="Binder M."/>
            <person name="Bloem J."/>
            <person name="Labutti K."/>
            <person name="Salamov A."/>
            <person name="Andreopoulos B."/>
            <person name="Baker S."/>
            <person name="Barry K."/>
            <person name="Bills G."/>
            <person name="Bluhm B."/>
            <person name="Cannon C."/>
            <person name="Castanera R."/>
            <person name="Culley D."/>
            <person name="Daum C."/>
            <person name="Ezra D."/>
            <person name="Gonzalez J."/>
            <person name="Henrissat B."/>
            <person name="Kuo A."/>
            <person name="Liang C."/>
            <person name="Lipzen A."/>
            <person name="Lutzoni F."/>
            <person name="Magnuson J."/>
            <person name="Mondo S."/>
            <person name="Nolan M."/>
            <person name="Ohm R."/>
            <person name="Pangilinan J."/>
            <person name="Park H.-J."/>
            <person name="Ramirez L."/>
            <person name="Alfaro M."/>
            <person name="Sun H."/>
            <person name="Tritt A."/>
            <person name="Yoshinaga Y."/>
            <person name="Zwiers L.-H."/>
            <person name="Turgeon B."/>
            <person name="Goodwin S."/>
            <person name="Spatafora J."/>
            <person name="Crous P."/>
            <person name="Grigoriev I."/>
        </authorList>
    </citation>
    <scope>NUCLEOTIDE SEQUENCE</scope>
    <source>
        <strain evidence="2">CBS 675.92</strain>
    </source>
</reference>
<organism evidence="2 3">
    <name type="scientific">Byssothecium circinans</name>
    <dbReference type="NCBI Taxonomy" id="147558"/>
    <lineage>
        <taxon>Eukaryota</taxon>
        <taxon>Fungi</taxon>
        <taxon>Dikarya</taxon>
        <taxon>Ascomycota</taxon>
        <taxon>Pezizomycotina</taxon>
        <taxon>Dothideomycetes</taxon>
        <taxon>Pleosporomycetidae</taxon>
        <taxon>Pleosporales</taxon>
        <taxon>Massarineae</taxon>
        <taxon>Massarinaceae</taxon>
        <taxon>Byssothecium</taxon>
    </lineage>
</organism>
<dbReference type="EMBL" id="ML976983">
    <property type="protein sequence ID" value="KAF1960238.1"/>
    <property type="molecule type" value="Genomic_DNA"/>
</dbReference>
<feature type="compositionally biased region" description="Low complexity" evidence="1">
    <location>
        <begin position="197"/>
        <end position="207"/>
    </location>
</feature>
<dbReference type="AlphaFoldDB" id="A0A6A5U6D1"/>
<gene>
    <name evidence="2" type="ORF">CC80DRAFT_289024</name>
</gene>
<evidence type="ECO:0000313" key="3">
    <source>
        <dbReference type="Proteomes" id="UP000800035"/>
    </source>
</evidence>
<feature type="compositionally biased region" description="Basic and acidic residues" evidence="1">
    <location>
        <begin position="259"/>
        <end position="273"/>
    </location>
</feature>
<keyword evidence="3" id="KW-1185">Reference proteome</keyword>
<evidence type="ECO:0000313" key="2">
    <source>
        <dbReference type="EMBL" id="KAF1960238.1"/>
    </source>
</evidence>
<feature type="compositionally biased region" description="Basic and acidic residues" evidence="1">
    <location>
        <begin position="385"/>
        <end position="402"/>
    </location>
</feature>
<feature type="compositionally biased region" description="Polar residues" evidence="1">
    <location>
        <begin position="183"/>
        <end position="196"/>
    </location>
</feature>
<feature type="compositionally biased region" description="Basic and acidic residues" evidence="1">
    <location>
        <begin position="221"/>
        <end position="252"/>
    </location>
</feature>
<evidence type="ECO:0000256" key="1">
    <source>
        <dbReference type="SAM" id="MobiDB-lite"/>
    </source>
</evidence>
<accession>A0A6A5U6D1</accession>